<reference evidence="7 8" key="1">
    <citation type="journal article" date="2013" name="Appl. Environ. Microbiol.">
        <title>Variation of the Virus-Related Elements within Syntenic Genomes of the Hyperthermophilic Archaeon Aeropyrum.</title>
        <authorList>
            <person name="Daifuku T."/>
            <person name="Yoshida T."/>
            <person name="Kitamura T."/>
            <person name="Kawaichi S."/>
            <person name="Inoue T."/>
            <person name="Nomura K."/>
            <person name="Yoshida Y."/>
            <person name="Kuno S."/>
            <person name="Sako Y."/>
        </authorList>
    </citation>
    <scope>NUCLEOTIDE SEQUENCE [LARGE SCALE GENOMIC DNA]</scope>
    <source>
        <strain evidence="7 8">SY1</strain>
    </source>
</reference>
<name>U3TFB4_9CREN</name>
<dbReference type="GO" id="GO:0005886">
    <property type="term" value="C:plasma membrane"/>
    <property type="evidence" value="ECO:0007669"/>
    <property type="project" value="UniProtKB-SubCell"/>
</dbReference>
<evidence type="ECO:0000256" key="2">
    <source>
        <dbReference type="ARBA" id="ARBA00022475"/>
    </source>
</evidence>
<evidence type="ECO:0000313" key="7">
    <source>
        <dbReference type="EMBL" id="BAN90029.1"/>
    </source>
</evidence>
<dbReference type="AlphaFoldDB" id="U3TFB4"/>
<proteinExistence type="predicted"/>
<keyword evidence="5 6" id="KW-0472">Membrane</keyword>
<feature type="transmembrane region" description="Helical" evidence="6">
    <location>
        <begin position="73"/>
        <end position="100"/>
    </location>
</feature>
<evidence type="ECO:0000256" key="1">
    <source>
        <dbReference type="ARBA" id="ARBA00004651"/>
    </source>
</evidence>
<dbReference type="GeneID" id="17110896"/>
<gene>
    <name evidence="7" type="primary">aoxC</name>
    <name evidence="7" type="ORF">ACAM_0560</name>
</gene>
<accession>U3TFB4</accession>
<keyword evidence="8" id="KW-1185">Reference proteome</keyword>
<protein>
    <submittedName>
        <fullName evidence="7">Cytochrome c oxidase (Aa3-type) subunit IV</fullName>
        <ecNumber evidence="7">1.9.3.-</ecNumber>
    </submittedName>
</protein>
<dbReference type="Pfam" id="PF03626">
    <property type="entry name" value="COX4_pro"/>
    <property type="match status" value="1"/>
</dbReference>
<keyword evidence="3 6" id="KW-0812">Transmembrane</keyword>
<sequence>MASSSFEDLVKEASKYLGVWAVLVGSAVAEVYLVMEGIARNPFVFVLAVALFQSALIALFFQHLREEPIIIRGITVSGAVLIAILIISAVTSVLTCTPYFPG</sequence>
<dbReference type="STRING" id="1198449.ACAM_0560"/>
<dbReference type="OrthoDB" id="376964at2157"/>
<dbReference type="GO" id="GO:0016491">
    <property type="term" value="F:oxidoreductase activity"/>
    <property type="evidence" value="ECO:0007669"/>
    <property type="project" value="UniProtKB-KW"/>
</dbReference>
<organism evidence="7 8">
    <name type="scientific">Aeropyrum camini SY1 = JCM 12091</name>
    <dbReference type="NCBI Taxonomy" id="1198449"/>
    <lineage>
        <taxon>Archaea</taxon>
        <taxon>Thermoproteota</taxon>
        <taxon>Thermoprotei</taxon>
        <taxon>Desulfurococcales</taxon>
        <taxon>Desulfurococcaceae</taxon>
        <taxon>Aeropyrum</taxon>
    </lineage>
</organism>
<evidence type="ECO:0000256" key="5">
    <source>
        <dbReference type="ARBA" id="ARBA00023136"/>
    </source>
</evidence>
<keyword evidence="4 6" id="KW-1133">Transmembrane helix</keyword>
<dbReference type="Proteomes" id="UP000016887">
    <property type="component" value="Chromosome"/>
</dbReference>
<evidence type="ECO:0000256" key="4">
    <source>
        <dbReference type="ARBA" id="ARBA00022989"/>
    </source>
</evidence>
<dbReference type="EC" id="1.9.3.-" evidence="7"/>
<dbReference type="InterPro" id="IPR005171">
    <property type="entry name" value="Cyt_c_oxidase_su4_prok"/>
</dbReference>
<keyword evidence="2" id="KW-1003">Cell membrane</keyword>
<evidence type="ECO:0000313" key="8">
    <source>
        <dbReference type="Proteomes" id="UP000016887"/>
    </source>
</evidence>
<dbReference type="KEGG" id="acj:ACAM_0560"/>
<keyword evidence="7" id="KW-0560">Oxidoreductase</keyword>
<evidence type="ECO:0000256" key="3">
    <source>
        <dbReference type="ARBA" id="ARBA00022692"/>
    </source>
</evidence>
<dbReference type="eggNOG" id="arCOG15028">
    <property type="taxonomic scope" value="Archaea"/>
</dbReference>
<evidence type="ECO:0000256" key="6">
    <source>
        <dbReference type="SAM" id="Phobius"/>
    </source>
</evidence>
<feature type="transmembrane region" description="Helical" evidence="6">
    <location>
        <begin position="41"/>
        <end position="61"/>
    </location>
</feature>
<dbReference type="RefSeq" id="WP_022541304.1">
    <property type="nucleotide sequence ID" value="NC_022521.1"/>
</dbReference>
<dbReference type="EMBL" id="AP012489">
    <property type="protein sequence ID" value="BAN90029.1"/>
    <property type="molecule type" value="Genomic_DNA"/>
</dbReference>
<feature type="transmembrane region" description="Helical" evidence="6">
    <location>
        <begin position="16"/>
        <end position="35"/>
    </location>
</feature>
<comment type="subcellular location">
    <subcellularLocation>
        <location evidence="1">Cell membrane</location>
        <topology evidence="1">Multi-pass membrane protein</topology>
    </subcellularLocation>
</comment>